<name>A0A2M7H1Z2_9BACT</name>
<dbReference type="Pfam" id="PF00156">
    <property type="entry name" value="Pribosyltran"/>
    <property type="match status" value="1"/>
</dbReference>
<comment type="caution">
    <text evidence="4">The sequence shown here is derived from an EMBL/GenBank/DDBJ whole genome shotgun (WGS) entry which is preliminary data.</text>
</comment>
<dbReference type="CDD" id="cd06223">
    <property type="entry name" value="PRTases_typeI"/>
    <property type="match status" value="1"/>
</dbReference>
<proteinExistence type="predicted"/>
<accession>A0A2M7H1Z2</accession>
<keyword evidence="4" id="KW-0328">Glycosyltransferase</keyword>
<gene>
    <name evidence="4" type="ORF">COW25_00190</name>
</gene>
<dbReference type="InterPro" id="IPR029057">
    <property type="entry name" value="PRTase-like"/>
</dbReference>
<sequence>MSLELLKEQLKKAKVIKKGNYKYILNAITEQEPALEPSILDDCADKLLERLNYKGATKILTAETMGVPISTAISLKTSLPLIIATRRKKGTLDEIAVEYICGYEDGVLHINGIKKGDRVLIIDDLISTGGTILAMIGGVKNAGAEIEDVGAIFNKVDYGGMRDLKRKGFTPKVLLDVKLNGNKVEVENA</sequence>
<evidence type="ECO:0000259" key="3">
    <source>
        <dbReference type="Pfam" id="PF00156"/>
    </source>
</evidence>
<dbReference type="InterPro" id="IPR000836">
    <property type="entry name" value="PRTase_dom"/>
</dbReference>
<dbReference type="EMBL" id="PFGB01000006">
    <property type="protein sequence ID" value="PIW35357.1"/>
    <property type="molecule type" value="Genomic_DNA"/>
</dbReference>
<dbReference type="GO" id="GO:0006166">
    <property type="term" value="P:purine ribonucleoside salvage"/>
    <property type="evidence" value="ECO:0007669"/>
    <property type="project" value="UniProtKB-KW"/>
</dbReference>
<evidence type="ECO:0000256" key="1">
    <source>
        <dbReference type="ARBA" id="ARBA00022679"/>
    </source>
</evidence>
<dbReference type="PANTHER" id="PTHR43864:SF1">
    <property type="entry name" value="XANTHINE PHOSPHORIBOSYLTRANSFERASE"/>
    <property type="match status" value="1"/>
</dbReference>
<evidence type="ECO:0000313" key="5">
    <source>
        <dbReference type="Proteomes" id="UP000230215"/>
    </source>
</evidence>
<keyword evidence="2" id="KW-0660">Purine salvage</keyword>
<evidence type="ECO:0000256" key="2">
    <source>
        <dbReference type="ARBA" id="ARBA00022726"/>
    </source>
</evidence>
<protein>
    <submittedName>
        <fullName evidence="4">Adenine phosphoribosyltransferase</fullName>
    </submittedName>
</protein>
<dbReference type="InterPro" id="IPR050118">
    <property type="entry name" value="Pur/Pyrimidine_PRTase"/>
</dbReference>
<dbReference type="NCBIfam" id="NF002635">
    <property type="entry name" value="PRK02304.1-4"/>
    <property type="match status" value="1"/>
</dbReference>
<feature type="domain" description="Phosphoribosyltransferase" evidence="3">
    <location>
        <begin position="38"/>
        <end position="147"/>
    </location>
</feature>
<dbReference type="SUPFAM" id="SSF53271">
    <property type="entry name" value="PRTase-like"/>
    <property type="match status" value="1"/>
</dbReference>
<organism evidence="4 5">
    <name type="scientific">Candidatus Nealsonbacteria bacterium CG15_BIG_FIL_POST_REV_8_21_14_020_37_12</name>
    <dbReference type="NCBI Taxonomy" id="1974716"/>
    <lineage>
        <taxon>Bacteria</taxon>
        <taxon>Candidatus Nealsoniibacteriota</taxon>
    </lineage>
</organism>
<dbReference type="Proteomes" id="UP000230215">
    <property type="component" value="Unassembled WGS sequence"/>
</dbReference>
<dbReference type="Gene3D" id="3.40.50.2020">
    <property type="match status" value="1"/>
</dbReference>
<dbReference type="PANTHER" id="PTHR43864">
    <property type="entry name" value="HYPOXANTHINE/GUANINE PHOSPHORIBOSYLTRANSFERASE"/>
    <property type="match status" value="1"/>
</dbReference>
<evidence type="ECO:0000313" key="4">
    <source>
        <dbReference type="EMBL" id="PIW35357.1"/>
    </source>
</evidence>
<dbReference type="GO" id="GO:0016757">
    <property type="term" value="F:glycosyltransferase activity"/>
    <property type="evidence" value="ECO:0007669"/>
    <property type="project" value="UniProtKB-KW"/>
</dbReference>
<dbReference type="AlphaFoldDB" id="A0A2M7H1Z2"/>
<reference evidence="5" key="1">
    <citation type="submission" date="2017-09" db="EMBL/GenBank/DDBJ databases">
        <title>Depth-based differentiation of microbial function through sediment-hosted aquifers and enrichment of novel symbionts in the deep terrestrial subsurface.</title>
        <authorList>
            <person name="Probst A.J."/>
            <person name="Ladd B."/>
            <person name="Jarett J.K."/>
            <person name="Geller-Mcgrath D.E."/>
            <person name="Sieber C.M.K."/>
            <person name="Emerson J.B."/>
            <person name="Anantharaman K."/>
            <person name="Thomas B.C."/>
            <person name="Malmstrom R."/>
            <person name="Stieglmeier M."/>
            <person name="Klingl A."/>
            <person name="Woyke T."/>
            <person name="Ryan C.M."/>
            <person name="Banfield J.F."/>
        </authorList>
    </citation>
    <scope>NUCLEOTIDE SEQUENCE [LARGE SCALE GENOMIC DNA]</scope>
</reference>
<keyword evidence="1 4" id="KW-0808">Transferase</keyword>